<dbReference type="SUPFAM" id="SSF53067">
    <property type="entry name" value="Actin-like ATPase domain"/>
    <property type="match status" value="1"/>
</dbReference>
<evidence type="ECO:0000313" key="5">
    <source>
        <dbReference type="Proteomes" id="UP000006729"/>
    </source>
</evidence>
<dbReference type="AlphaFoldDB" id="A0A2K1YXI9"/>
<dbReference type="InParanoid" id="A0A2K1YXI9"/>
<organism evidence="4 5">
    <name type="scientific">Populus trichocarpa</name>
    <name type="common">Western balsam poplar</name>
    <name type="synonym">Populus balsamifera subsp. trichocarpa</name>
    <dbReference type="NCBI Taxonomy" id="3694"/>
    <lineage>
        <taxon>Eukaryota</taxon>
        <taxon>Viridiplantae</taxon>
        <taxon>Streptophyta</taxon>
        <taxon>Embryophyta</taxon>
        <taxon>Tracheophyta</taxon>
        <taxon>Spermatophyta</taxon>
        <taxon>Magnoliopsida</taxon>
        <taxon>eudicotyledons</taxon>
        <taxon>Gunneridae</taxon>
        <taxon>Pentapetalae</taxon>
        <taxon>rosids</taxon>
        <taxon>fabids</taxon>
        <taxon>Malpighiales</taxon>
        <taxon>Salicaceae</taxon>
        <taxon>Saliceae</taxon>
        <taxon>Populus</taxon>
    </lineage>
</organism>
<dbReference type="FunFam" id="3.30.420.40:FF:000545">
    <property type="entry name" value="Endoplasmic reticulum chaperone BiP"/>
    <property type="match status" value="1"/>
</dbReference>
<dbReference type="PRINTS" id="PR00301">
    <property type="entry name" value="HEATSHOCK70"/>
</dbReference>
<keyword evidence="2" id="KW-0547">Nucleotide-binding</keyword>
<evidence type="ECO:0000256" key="2">
    <source>
        <dbReference type="ARBA" id="ARBA00022741"/>
    </source>
</evidence>
<dbReference type="PANTHER" id="PTHR19375">
    <property type="entry name" value="HEAT SHOCK PROTEIN 70KDA"/>
    <property type="match status" value="1"/>
</dbReference>
<comment type="similarity">
    <text evidence="1">Belongs to the heat shock protein 70 family.</text>
</comment>
<dbReference type="InterPro" id="IPR043129">
    <property type="entry name" value="ATPase_NBD"/>
</dbReference>
<dbReference type="EMBL" id="CM009299">
    <property type="protein sequence ID" value="PNT17734.1"/>
    <property type="molecule type" value="Genomic_DNA"/>
</dbReference>
<evidence type="ECO:0000256" key="3">
    <source>
        <dbReference type="ARBA" id="ARBA00022840"/>
    </source>
</evidence>
<protein>
    <submittedName>
        <fullName evidence="4">Uncharacterized protein</fullName>
    </submittedName>
</protein>
<dbReference type="InterPro" id="IPR013126">
    <property type="entry name" value="Hsp_70_fam"/>
</dbReference>
<sequence>MREIVEAYLGATVKNAVVTVPAYFSHSQRQATKEAGALAGLNVLRIVTEPIVDAMAYGFDMNTVDFSEKHVLIFYLGGGTCDVLLLADADADELERMMKKLEHVCTLILAEVYLAVCADMHIGQ</sequence>
<dbReference type="Gene3D" id="3.30.420.40">
    <property type="match status" value="2"/>
</dbReference>
<keyword evidence="3" id="KW-0067">ATP-binding</keyword>
<proteinExistence type="inferred from homology"/>
<accession>A0A2K1YXI9</accession>
<dbReference type="Proteomes" id="UP000006729">
    <property type="component" value="Chromosome 10"/>
</dbReference>
<evidence type="ECO:0000313" key="4">
    <source>
        <dbReference type="EMBL" id="PNT17734.1"/>
    </source>
</evidence>
<keyword evidence="5" id="KW-1185">Reference proteome</keyword>
<reference evidence="4 5" key="1">
    <citation type="journal article" date="2006" name="Science">
        <title>The genome of black cottonwood, Populus trichocarpa (Torr. &amp; Gray).</title>
        <authorList>
            <person name="Tuskan G.A."/>
            <person name="Difazio S."/>
            <person name="Jansson S."/>
            <person name="Bohlmann J."/>
            <person name="Grigoriev I."/>
            <person name="Hellsten U."/>
            <person name="Putnam N."/>
            <person name="Ralph S."/>
            <person name="Rombauts S."/>
            <person name="Salamov A."/>
            <person name="Schein J."/>
            <person name="Sterck L."/>
            <person name="Aerts A."/>
            <person name="Bhalerao R.R."/>
            <person name="Bhalerao R.P."/>
            <person name="Blaudez D."/>
            <person name="Boerjan W."/>
            <person name="Brun A."/>
            <person name="Brunner A."/>
            <person name="Busov V."/>
            <person name="Campbell M."/>
            <person name="Carlson J."/>
            <person name="Chalot M."/>
            <person name="Chapman J."/>
            <person name="Chen G.L."/>
            <person name="Cooper D."/>
            <person name="Coutinho P.M."/>
            <person name="Couturier J."/>
            <person name="Covert S."/>
            <person name="Cronk Q."/>
            <person name="Cunningham R."/>
            <person name="Davis J."/>
            <person name="Degroeve S."/>
            <person name="Dejardin A."/>
            <person name="Depamphilis C."/>
            <person name="Detter J."/>
            <person name="Dirks B."/>
            <person name="Dubchak I."/>
            <person name="Duplessis S."/>
            <person name="Ehlting J."/>
            <person name="Ellis B."/>
            <person name="Gendler K."/>
            <person name="Goodstein D."/>
            <person name="Gribskov M."/>
            <person name="Grimwood J."/>
            <person name="Groover A."/>
            <person name="Gunter L."/>
            <person name="Hamberger B."/>
            <person name="Heinze B."/>
            <person name="Helariutta Y."/>
            <person name="Henrissat B."/>
            <person name="Holligan D."/>
            <person name="Holt R."/>
            <person name="Huang W."/>
            <person name="Islam-Faridi N."/>
            <person name="Jones S."/>
            <person name="Jones-Rhoades M."/>
            <person name="Jorgensen R."/>
            <person name="Joshi C."/>
            <person name="Kangasjarvi J."/>
            <person name="Karlsson J."/>
            <person name="Kelleher C."/>
            <person name="Kirkpatrick R."/>
            <person name="Kirst M."/>
            <person name="Kohler A."/>
            <person name="Kalluri U."/>
            <person name="Larimer F."/>
            <person name="Leebens-Mack J."/>
            <person name="Leple J.C."/>
            <person name="Locascio P."/>
            <person name="Lou Y."/>
            <person name="Lucas S."/>
            <person name="Martin F."/>
            <person name="Montanini B."/>
            <person name="Napoli C."/>
            <person name="Nelson D.R."/>
            <person name="Nelson C."/>
            <person name="Nieminen K."/>
            <person name="Nilsson O."/>
            <person name="Pereda V."/>
            <person name="Peter G."/>
            <person name="Philippe R."/>
            <person name="Pilate G."/>
            <person name="Poliakov A."/>
            <person name="Razumovskaya J."/>
            <person name="Richardson P."/>
            <person name="Rinaldi C."/>
            <person name="Ritland K."/>
            <person name="Rouze P."/>
            <person name="Ryaboy D."/>
            <person name="Schmutz J."/>
            <person name="Schrader J."/>
            <person name="Segerman B."/>
            <person name="Shin H."/>
            <person name="Siddiqui A."/>
            <person name="Sterky F."/>
            <person name="Terry A."/>
            <person name="Tsai C.J."/>
            <person name="Uberbacher E."/>
            <person name="Unneberg P."/>
            <person name="Vahala J."/>
            <person name="Wall K."/>
            <person name="Wessler S."/>
            <person name="Yang G."/>
            <person name="Yin T."/>
            <person name="Douglas C."/>
            <person name="Marra M."/>
            <person name="Sandberg G."/>
            <person name="Van de Peer Y."/>
            <person name="Rokhsar D."/>
        </authorList>
    </citation>
    <scope>NUCLEOTIDE SEQUENCE [LARGE SCALE GENOMIC DNA]</scope>
    <source>
        <strain evidence="5">cv. Nisqually</strain>
    </source>
</reference>
<dbReference type="STRING" id="3694.A0A2K1YXI9"/>
<name>A0A2K1YXI9_POPTR</name>
<gene>
    <name evidence="4" type="ORF">POPTR_010G205500</name>
</gene>
<evidence type="ECO:0000256" key="1">
    <source>
        <dbReference type="ARBA" id="ARBA00007381"/>
    </source>
</evidence>
<dbReference type="GO" id="GO:0005524">
    <property type="term" value="F:ATP binding"/>
    <property type="evidence" value="ECO:0007669"/>
    <property type="project" value="UniProtKB-KW"/>
</dbReference>
<dbReference type="Pfam" id="PF00012">
    <property type="entry name" value="HSP70"/>
    <property type="match status" value="1"/>
</dbReference>
<dbReference type="GO" id="GO:0140662">
    <property type="term" value="F:ATP-dependent protein folding chaperone"/>
    <property type="evidence" value="ECO:0007669"/>
    <property type="project" value="InterPro"/>
</dbReference>